<dbReference type="AlphaFoldDB" id="A0A0X1KQQ4"/>
<keyword evidence="3" id="KW-1003">Cell membrane</keyword>
<evidence type="ECO:0000313" key="9">
    <source>
        <dbReference type="EMBL" id="AJC73638.1"/>
    </source>
</evidence>
<protein>
    <submittedName>
        <fullName evidence="9">Peptide ABC transporter permease</fullName>
    </submittedName>
</protein>
<evidence type="ECO:0000313" key="10">
    <source>
        <dbReference type="Proteomes" id="UP000077469"/>
    </source>
</evidence>
<reference evidence="9 10" key="1">
    <citation type="submission" date="2014-01" db="EMBL/GenBank/DDBJ databases">
        <title>Genome sequencing of Thermotog hypogea.</title>
        <authorList>
            <person name="Zhang X."/>
            <person name="Alvare G."/>
            <person name="Fristensky B."/>
            <person name="Chen L."/>
            <person name="Suen T."/>
            <person name="Chen Q."/>
            <person name="Ma K."/>
        </authorList>
    </citation>
    <scope>NUCLEOTIDE SEQUENCE [LARGE SCALE GENOMIC DNA]</scope>
    <source>
        <strain evidence="9 10">DSM 11164</strain>
    </source>
</reference>
<dbReference type="InterPro" id="IPR025966">
    <property type="entry name" value="OppC_N"/>
</dbReference>
<dbReference type="InterPro" id="IPR035906">
    <property type="entry name" value="MetI-like_sf"/>
</dbReference>
<sequence length="310" mass="34434">MVLPLKKSVEELEEESSPLPIGTYWQLVRRKFLRHRLALFGLIALSCIVCLSVFGPLVASKAYDEMDLLNRFKPPLSAGYLFGTDELGRDVFVRIMYGGRISLFVGFTSALFSTGIGLLIGLLSGYLGGIVDRLLMRFVDVMLSIPLFPILLILTMVFGSGVKNTILVLTVFGWMGVSRLVRGVVLSLRENEYVMAARVLGTSRLKILFKHILPNVMPITIVSLTLNLSYAILAESSLSYLGLGIQPPTPSWGNMLQRAMNYILATGLERTVPWWLVFFPGFMIFITVLSVNFLGDGLRDALDPRFVSES</sequence>
<dbReference type="OrthoDB" id="44350at2"/>
<feature type="transmembrane region" description="Helical" evidence="7">
    <location>
        <begin position="37"/>
        <end position="59"/>
    </location>
</feature>
<feature type="transmembrane region" description="Helical" evidence="7">
    <location>
        <begin position="101"/>
        <end position="126"/>
    </location>
</feature>
<evidence type="ECO:0000256" key="2">
    <source>
        <dbReference type="ARBA" id="ARBA00022448"/>
    </source>
</evidence>
<dbReference type="GO" id="GO:0005886">
    <property type="term" value="C:plasma membrane"/>
    <property type="evidence" value="ECO:0007669"/>
    <property type="project" value="UniProtKB-SubCell"/>
</dbReference>
<dbReference type="Pfam" id="PF00528">
    <property type="entry name" value="BPD_transp_1"/>
    <property type="match status" value="1"/>
</dbReference>
<dbReference type="InterPro" id="IPR000515">
    <property type="entry name" value="MetI-like"/>
</dbReference>
<comment type="subcellular location">
    <subcellularLocation>
        <location evidence="1 7">Cell membrane</location>
        <topology evidence="1 7">Multi-pass membrane protein</topology>
    </subcellularLocation>
</comment>
<evidence type="ECO:0000259" key="8">
    <source>
        <dbReference type="PROSITE" id="PS50928"/>
    </source>
</evidence>
<dbReference type="GO" id="GO:0055085">
    <property type="term" value="P:transmembrane transport"/>
    <property type="evidence" value="ECO:0007669"/>
    <property type="project" value="InterPro"/>
</dbReference>
<accession>A0A0X1KQQ4</accession>
<proteinExistence type="inferred from homology"/>
<comment type="similarity">
    <text evidence="7">Belongs to the binding-protein-dependent transport system permease family.</text>
</comment>
<dbReference type="EMBL" id="CP007141">
    <property type="protein sequence ID" value="AJC73638.1"/>
    <property type="molecule type" value="Genomic_DNA"/>
</dbReference>
<dbReference type="PaxDb" id="1123384-AJ81_04815"/>
<evidence type="ECO:0000256" key="1">
    <source>
        <dbReference type="ARBA" id="ARBA00004651"/>
    </source>
</evidence>
<dbReference type="STRING" id="1123384.AJ81_04815"/>
<dbReference type="Proteomes" id="UP000077469">
    <property type="component" value="Chromosome"/>
</dbReference>
<dbReference type="Pfam" id="PF12911">
    <property type="entry name" value="OppC_N"/>
    <property type="match status" value="1"/>
</dbReference>
<keyword evidence="5 7" id="KW-1133">Transmembrane helix</keyword>
<evidence type="ECO:0000256" key="5">
    <source>
        <dbReference type="ARBA" id="ARBA00022989"/>
    </source>
</evidence>
<dbReference type="PANTHER" id="PTHR43386:SF1">
    <property type="entry name" value="D,D-DIPEPTIDE TRANSPORT SYSTEM PERMEASE PROTEIN DDPC-RELATED"/>
    <property type="match status" value="1"/>
</dbReference>
<gene>
    <name evidence="9" type="ORF">AJ81_04815</name>
</gene>
<dbReference type="PATRIC" id="fig|1123384.7.peg.949"/>
<keyword evidence="4 7" id="KW-0812">Transmembrane</keyword>
<feature type="transmembrane region" description="Helical" evidence="7">
    <location>
        <begin position="138"/>
        <end position="159"/>
    </location>
</feature>
<dbReference type="RefSeq" id="WP_031504900.1">
    <property type="nucleotide sequence ID" value="NC_022795.1"/>
</dbReference>
<dbReference type="PROSITE" id="PS50928">
    <property type="entry name" value="ABC_TM1"/>
    <property type="match status" value="1"/>
</dbReference>
<evidence type="ECO:0000256" key="6">
    <source>
        <dbReference type="ARBA" id="ARBA00023136"/>
    </source>
</evidence>
<keyword evidence="2 7" id="KW-0813">Transport</keyword>
<dbReference type="Gene3D" id="1.10.3720.10">
    <property type="entry name" value="MetI-like"/>
    <property type="match status" value="1"/>
</dbReference>
<evidence type="ECO:0000256" key="7">
    <source>
        <dbReference type="RuleBase" id="RU363032"/>
    </source>
</evidence>
<keyword evidence="10" id="KW-1185">Reference proteome</keyword>
<evidence type="ECO:0000256" key="3">
    <source>
        <dbReference type="ARBA" id="ARBA00022475"/>
    </source>
</evidence>
<dbReference type="KEGG" id="phy:AJ81_04815"/>
<organism evidence="9 10">
    <name type="scientific">Pseudothermotoga hypogea DSM 11164 = NBRC 106472</name>
    <dbReference type="NCBI Taxonomy" id="1123384"/>
    <lineage>
        <taxon>Bacteria</taxon>
        <taxon>Thermotogati</taxon>
        <taxon>Thermotogota</taxon>
        <taxon>Thermotogae</taxon>
        <taxon>Thermotogales</taxon>
        <taxon>Thermotogaceae</taxon>
        <taxon>Pseudothermotoga</taxon>
    </lineage>
</organism>
<dbReference type="SUPFAM" id="SSF161098">
    <property type="entry name" value="MetI-like"/>
    <property type="match status" value="1"/>
</dbReference>
<dbReference type="PANTHER" id="PTHR43386">
    <property type="entry name" value="OLIGOPEPTIDE TRANSPORT SYSTEM PERMEASE PROTEIN APPC"/>
    <property type="match status" value="1"/>
</dbReference>
<evidence type="ECO:0000256" key="4">
    <source>
        <dbReference type="ARBA" id="ARBA00022692"/>
    </source>
</evidence>
<dbReference type="InterPro" id="IPR050366">
    <property type="entry name" value="BP-dependent_transpt_permease"/>
</dbReference>
<feature type="transmembrane region" description="Helical" evidence="7">
    <location>
        <begin position="274"/>
        <end position="295"/>
    </location>
</feature>
<keyword evidence="6 7" id="KW-0472">Membrane</keyword>
<dbReference type="CDD" id="cd06261">
    <property type="entry name" value="TM_PBP2"/>
    <property type="match status" value="1"/>
</dbReference>
<name>A0A0X1KQQ4_9THEM</name>
<feature type="domain" description="ABC transmembrane type-1" evidence="8">
    <location>
        <begin position="99"/>
        <end position="295"/>
    </location>
</feature>
<feature type="transmembrane region" description="Helical" evidence="7">
    <location>
        <begin position="165"/>
        <end position="188"/>
    </location>
</feature>
<feature type="transmembrane region" description="Helical" evidence="7">
    <location>
        <begin position="212"/>
        <end position="233"/>
    </location>
</feature>